<comment type="caution">
    <text evidence="2">The sequence shown here is derived from an EMBL/GenBank/DDBJ whole genome shotgun (WGS) entry which is preliminary data.</text>
</comment>
<dbReference type="RefSeq" id="WP_390303159.1">
    <property type="nucleotide sequence ID" value="NZ_JBHULI010000025.1"/>
</dbReference>
<dbReference type="EMBL" id="JBHULI010000025">
    <property type="protein sequence ID" value="MFD2533234.1"/>
    <property type="molecule type" value="Genomic_DNA"/>
</dbReference>
<dbReference type="Pfam" id="PF13100">
    <property type="entry name" value="OstA_2"/>
    <property type="match status" value="1"/>
</dbReference>
<reference evidence="3" key="1">
    <citation type="journal article" date="2019" name="Int. J. Syst. Evol. Microbiol.">
        <title>The Global Catalogue of Microorganisms (GCM) 10K type strain sequencing project: providing services to taxonomists for standard genome sequencing and annotation.</title>
        <authorList>
            <consortium name="The Broad Institute Genomics Platform"/>
            <consortium name="The Broad Institute Genome Sequencing Center for Infectious Disease"/>
            <person name="Wu L."/>
            <person name="Ma J."/>
        </authorList>
    </citation>
    <scope>NUCLEOTIDE SEQUENCE [LARGE SCALE GENOMIC DNA]</scope>
    <source>
        <strain evidence="3">KCTC 52042</strain>
    </source>
</reference>
<name>A0ABW5JKU1_9BACT</name>
<keyword evidence="3" id="KW-1185">Reference proteome</keyword>
<organism evidence="2 3">
    <name type="scientific">Gracilimonas halophila</name>
    <dbReference type="NCBI Taxonomy" id="1834464"/>
    <lineage>
        <taxon>Bacteria</taxon>
        <taxon>Pseudomonadati</taxon>
        <taxon>Balneolota</taxon>
        <taxon>Balneolia</taxon>
        <taxon>Balneolales</taxon>
        <taxon>Balneolaceae</taxon>
        <taxon>Gracilimonas</taxon>
    </lineage>
</organism>
<evidence type="ECO:0000313" key="3">
    <source>
        <dbReference type="Proteomes" id="UP001597460"/>
    </source>
</evidence>
<sequence length="452" mass="51898">MIPFASHAQNLVEIQRAREVTNITQDGEPIRKMYDVRLRTGNIEMVSDSAWQFLNRNELRAYGNIEIETPDEIIWSDTLFYYTDQELSLLRGRVIIEQDSTTLFGEKVDYNFFTKVAFFEDGIRLEDEGGTLIASKGTYYQNQDSAIFRGNVQLADTAQYAEGDSLFINRKSEYLELYSNIFVADSSNNGLLTGDYLQADSTGRRYVDGNSYFRKISADTTDTTHINSDELLLIEHDSVDLVRSYGNVRVWSKDFSSISDTLLYDSSTEIFELISNPIAWHDNIQLNGPYISVQMDSNEVRQLQAYHNTITVQEDSATGRLHQIKGDTLIADFEEGDISRLKIYPNSQVLYHTTNEQGEPDGAVEYTSPQTVMYFRNGDLQRVVAGKNDGYFFEEFPELAERRLEGFTWDPELRPTRPDTTAVPRFPPVPIERPFTLPMRYLEYLQQDVPDN</sequence>
<dbReference type="Proteomes" id="UP001597460">
    <property type="component" value="Unassembled WGS sequence"/>
</dbReference>
<evidence type="ECO:0000259" key="1">
    <source>
        <dbReference type="Pfam" id="PF13100"/>
    </source>
</evidence>
<protein>
    <submittedName>
        <fullName evidence="2">OstA-like protein</fullName>
    </submittedName>
</protein>
<dbReference type="InterPro" id="IPR005653">
    <property type="entry name" value="OstA-like_N"/>
</dbReference>
<dbReference type="Gene3D" id="2.60.450.10">
    <property type="entry name" value="Lipopolysaccharide (LPS) transport protein A like domain"/>
    <property type="match status" value="2"/>
</dbReference>
<accession>A0ABW5JKU1</accession>
<proteinExistence type="predicted"/>
<feature type="domain" description="Organic solvent tolerance-like N-terminal" evidence="1">
    <location>
        <begin position="11"/>
        <end position="156"/>
    </location>
</feature>
<evidence type="ECO:0000313" key="2">
    <source>
        <dbReference type="EMBL" id="MFD2533234.1"/>
    </source>
</evidence>
<gene>
    <name evidence="2" type="ORF">ACFSVN_12340</name>
</gene>